<evidence type="ECO:0000256" key="1">
    <source>
        <dbReference type="ARBA" id="ARBA00022670"/>
    </source>
</evidence>
<keyword evidence="3" id="KW-0378">Hydrolase</keyword>
<evidence type="ECO:0000313" key="6">
    <source>
        <dbReference type="EMBL" id="CAE6500328.1"/>
    </source>
</evidence>
<dbReference type="GO" id="GO:0031012">
    <property type="term" value="C:extracellular matrix"/>
    <property type="evidence" value="ECO:0007669"/>
    <property type="project" value="InterPro"/>
</dbReference>
<evidence type="ECO:0000256" key="2">
    <source>
        <dbReference type="ARBA" id="ARBA00022723"/>
    </source>
</evidence>
<dbReference type="GO" id="GO:0008270">
    <property type="term" value="F:zinc ion binding"/>
    <property type="evidence" value="ECO:0007669"/>
    <property type="project" value="InterPro"/>
</dbReference>
<dbReference type="GO" id="GO:0006508">
    <property type="term" value="P:proteolysis"/>
    <property type="evidence" value="ECO:0007669"/>
    <property type="project" value="UniProtKB-KW"/>
</dbReference>
<dbReference type="InterPro" id="IPR001818">
    <property type="entry name" value="Pept_M10_metallopeptidase"/>
</dbReference>
<dbReference type="SUPFAM" id="SSF55486">
    <property type="entry name" value="Metalloproteases ('zincins'), catalytic domain"/>
    <property type="match status" value="1"/>
</dbReference>
<keyword evidence="4" id="KW-0862">Zinc</keyword>
<keyword evidence="2" id="KW-0479">Metal-binding</keyword>
<feature type="domain" description="Peptidase M10 metallopeptidase" evidence="5">
    <location>
        <begin position="37"/>
        <end position="162"/>
    </location>
</feature>
<dbReference type="EMBL" id="CAJNAQ010000005">
    <property type="protein sequence ID" value="CAE6500328.1"/>
    <property type="molecule type" value="Genomic_DNA"/>
</dbReference>
<protein>
    <recommendedName>
        <fullName evidence="5">Peptidase M10 metallopeptidase domain-containing protein</fullName>
    </recommendedName>
</protein>
<dbReference type="GO" id="GO:0004222">
    <property type="term" value="F:metalloendopeptidase activity"/>
    <property type="evidence" value="ECO:0007669"/>
    <property type="project" value="InterPro"/>
</dbReference>
<evidence type="ECO:0000313" key="7">
    <source>
        <dbReference type="Proteomes" id="UP000655759"/>
    </source>
</evidence>
<dbReference type="Pfam" id="PF00413">
    <property type="entry name" value="Peptidase_M10"/>
    <property type="match status" value="1"/>
</dbReference>
<dbReference type="RefSeq" id="WP_205100263.1">
    <property type="nucleotide sequence ID" value="NZ_CAJNAQ010000005.1"/>
</dbReference>
<name>A0A812EXQ3_9ARCH</name>
<organism evidence="6 7">
    <name type="scientific">Candidatus Nitrosotenuis uzonensis</name>
    <dbReference type="NCBI Taxonomy" id="1407055"/>
    <lineage>
        <taxon>Archaea</taxon>
        <taxon>Nitrososphaerota</taxon>
        <taxon>Candidatus Nitrosotenuis</taxon>
    </lineage>
</organism>
<accession>A0A812EXQ3</accession>
<comment type="caution">
    <text evidence="6">The sequence shown here is derived from an EMBL/GenBank/DDBJ whole genome shotgun (WGS) entry which is preliminary data.</text>
</comment>
<dbReference type="InterPro" id="IPR024079">
    <property type="entry name" value="MetalloPept_cat_dom_sf"/>
</dbReference>
<evidence type="ECO:0000256" key="3">
    <source>
        <dbReference type="ARBA" id="ARBA00022801"/>
    </source>
</evidence>
<dbReference type="AlphaFoldDB" id="A0A812EXQ3"/>
<evidence type="ECO:0000259" key="5">
    <source>
        <dbReference type="Pfam" id="PF00413"/>
    </source>
</evidence>
<dbReference type="Proteomes" id="UP000655759">
    <property type="component" value="Unassembled WGS sequence"/>
</dbReference>
<evidence type="ECO:0000256" key="4">
    <source>
        <dbReference type="ARBA" id="ARBA00022833"/>
    </source>
</evidence>
<proteinExistence type="predicted"/>
<keyword evidence="1" id="KW-0645">Protease</keyword>
<reference evidence="6" key="1">
    <citation type="submission" date="2021-02" db="EMBL/GenBank/DDBJ databases">
        <authorList>
            <person name="Han P."/>
        </authorList>
    </citation>
    <scope>NUCLEOTIDE SEQUENCE</scope>
    <source>
        <strain evidence="6">Candidatus Nitrosotenuis uzonensis 5A</strain>
    </source>
</reference>
<gene>
    <name evidence="6" type="ORF">NUZ5A_51000</name>
</gene>
<dbReference type="Gene3D" id="3.40.390.10">
    <property type="entry name" value="Collagenase (Catalytic Domain)"/>
    <property type="match status" value="1"/>
</dbReference>
<sequence length="277" mass="31891">MNRRIYYFAALAVMMLFGIASNTAYAETIHMYVEKMPQHWQKQFDGLLEEAAKYWEKKIPGLKFETVKFVDQSDFVVQWTSQHGEGKIGYYSEDTSNTYGKPTMAVTLGYFADKKLNLVSYEHALLVTKHELGHALGMPHSDNPDDAMYPTVDDYESLQIQSSQSARISVNDWNAASEKYQKISGETIIPLALLLDDAKVHLNSASFESQSEYDAVWMHYWWAKKYLAEAERLQIEGGLHVLESNYEESYHAFKSSYENALKAKQKIEQVLSYTKER</sequence>